<sequence>MFYGNPFSIPTYDTRRMPLTLQLSAKEVSPWVGKTGYGEDTFAVTTYPGAIVPEELSPERKYSGDYYPHPALISLQKGEGSSSQLDPEPSNGATPAPSGQLLPSLVLPIGQLQEKPNGETDDEFVNTDYVLVIDAVTTSHPVWLIYDRNAEDDLGEPRIVDPDEQPLYIALTNASSFATFSFTVHSGDRIWQSGSCCGRILPFNTALIWKI</sequence>
<reference evidence="2 3" key="1">
    <citation type="submission" date="2020-01" db="EMBL/GenBank/DDBJ databases">
        <title>Identification and distribution of gene clusters putatively required for synthesis of sphingolipid metabolism inhibitors in phylogenetically diverse species of the filamentous fungus Fusarium.</title>
        <authorList>
            <person name="Kim H.-S."/>
            <person name="Busman M."/>
            <person name="Brown D.W."/>
            <person name="Divon H."/>
            <person name="Uhlig S."/>
            <person name="Proctor R.H."/>
        </authorList>
    </citation>
    <scope>NUCLEOTIDE SEQUENCE [LARGE SCALE GENOMIC DNA]</scope>
    <source>
        <strain evidence="2 3">NRRL 13308</strain>
    </source>
</reference>
<feature type="region of interest" description="Disordered" evidence="1">
    <location>
        <begin position="77"/>
        <end position="99"/>
    </location>
</feature>
<keyword evidence="3" id="KW-1185">Reference proteome</keyword>
<dbReference type="Proteomes" id="UP000536711">
    <property type="component" value="Unassembled WGS sequence"/>
</dbReference>
<evidence type="ECO:0000313" key="3">
    <source>
        <dbReference type="Proteomes" id="UP000536711"/>
    </source>
</evidence>
<dbReference type="OrthoDB" id="5007363at2759"/>
<accession>A0A8H4JWA8</accession>
<evidence type="ECO:0000313" key="2">
    <source>
        <dbReference type="EMBL" id="KAF4439241.1"/>
    </source>
</evidence>
<evidence type="ECO:0000256" key="1">
    <source>
        <dbReference type="SAM" id="MobiDB-lite"/>
    </source>
</evidence>
<name>A0A8H4JWA8_9HYPO</name>
<organism evidence="2 3">
    <name type="scientific">Fusarium acutatum</name>
    <dbReference type="NCBI Taxonomy" id="78861"/>
    <lineage>
        <taxon>Eukaryota</taxon>
        <taxon>Fungi</taxon>
        <taxon>Dikarya</taxon>
        <taxon>Ascomycota</taxon>
        <taxon>Pezizomycotina</taxon>
        <taxon>Sordariomycetes</taxon>
        <taxon>Hypocreomycetidae</taxon>
        <taxon>Hypocreales</taxon>
        <taxon>Nectriaceae</taxon>
        <taxon>Fusarium</taxon>
        <taxon>Fusarium fujikuroi species complex</taxon>
    </lineage>
</organism>
<comment type="caution">
    <text evidence="2">The sequence shown here is derived from an EMBL/GenBank/DDBJ whole genome shotgun (WGS) entry which is preliminary data.</text>
</comment>
<gene>
    <name evidence="2" type="ORF">FACUT_4318</name>
</gene>
<protein>
    <submittedName>
        <fullName evidence="2">Uncharacterized protein</fullName>
    </submittedName>
</protein>
<dbReference type="AlphaFoldDB" id="A0A8H4JWA8"/>
<proteinExistence type="predicted"/>
<dbReference type="EMBL" id="JAADJF010000095">
    <property type="protein sequence ID" value="KAF4439241.1"/>
    <property type="molecule type" value="Genomic_DNA"/>
</dbReference>